<dbReference type="InterPro" id="IPR036822">
    <property type="entry name" value="CutC-like_dom_sf"/>
</dbReference>
<comment type="similarity">
    <text evidence="1 2">Belongs to the CutC family.</text>
</comment>
<dbReference type="PANTHER" id="PTHR12598">
    <property type="entry name" value="COPPER HOMEOSTASIS PROTEIN CUTC"/>
    <property type="match status" value="1"/>
</dbReference>
<dbReference type="HAMAP" id="MF_00795">
    <property type="entry name" value="CutC"/>
    <property type="match status" value="1"/>
</dbReference>
<dbReference type="STRING" id="326297.Sama_0301"/>
<protein>
    <recommendedName>
        <fullName evidence="2">PF03932 family protein CutC</fullName>
    </recommendedName>
</protein>
<dbReference type="EMBL" id="CP000507">
    <property type="protein sequence ID" value="ABL98512.1"/>
    <property type="molecule type" value="Genomic_DNA"/>
</dbReference>
<keyword evidence="4" id="KW-1185">Reference proteome</keyword>
<dbReference type="RefSeq" id="WP_011758422.1">
    <property type="nucleotide sequence ID" value="NC_008700.1"/>
</dbReference>
<dbReference type="Proteomes" id="UP000009175">
    <property type="component" value="Chromosome"/>
</dbReference>
<sequence length="265" mass="27520">MIALEVCIDADDLLALPADVAAAKAGGAVRIELCGHMQHQGLTPSDAAMGIAREAFTAVPGLLVMIRPRAGDFCYSASELAQMQDDLYRAAGQGANGVVLGALDSHNQLDIKALSPLLALAQHLSLEVTFHRAFDAIENPFAALEQLIDLGVSRVLSAGTPWGSGLGVLDGLPRLATLLTQAAGRIELVAGGGVGPDNVVQILRELGVNQGPWSLHSYSAVLDAPSANSDKVCSGRVSQAKVAELVANIQANTLLQVPQGRTFTC</sequence>
<proteinExistence type="inferred from homology"/>
<reference evidence="3 4" key="1">
    <citation type="submission" date="2006-12" db="EMBL/GenBank/DDBJ databases">
        <title>Complete sequence of Shewanella amazonensis SB2B.</title>
        <authorList>
            <consortium name="US DOE Joint Genome Institute"/>
            <person name="Copeland A."/>
            <person name="Lucas S."/>
            <person name="Lapidus A."/>
            <person name="Barry K."/>
            <person name="Detter J.C."/>
            <person name="Glavina del Rio T."/>
            <person name="Hammon N."/>
            <person name="Israni S."/>
            <person name="Dalin E."/>
            <person name="Tice H."/>
            <person name="Pitluck S."/>
            <person name="Munk A.C."/>
            <person name="Brettin T."/>
            <person name="Bruce D."/>
            <person name="Han C."/>
            <person name="Tapia R."/>
            <person name="Gilna P."/>
            <person name="Schmutz J."/>
            <person name="Larimer F."/>
            <person name="Land M."/>
            <person name="Hauser L."/>
            <person name="Kyrpides N."/>
            <person name="Mikhailova N."/>
            <person name="Fredrickson J."/>
            <person name="Richardson P."/>
        </authorList>
    </citation>
    <scope>NUCLEOTIDE SEQUENCE [LARGE SCALE GENOMIC DNA]</scope>
    <source>
        <strain evidence="4">ATCC BAA-1098 / SB2B</strain>
    </source>
</reference>
<dbReference type="GO" id="GO:0005507">
    <property type="term" value="F:copper ion binding"/>
    <property type="evidence" value="ECO:0007669"/>
    <property type="project" value="TreeGrafter"/>
</dbReference>
<dbReference type="KEGG" id="saz:Sama_0301"/>
<dbReference type="eggNOG" id="COG3142">
    <property type="taxonomic scope" value="Bacteria"/>
</dbReference>
<dbReference type="OrthoDB" id="9815677at2"/>
<gene>
    <name evidence="2" type="primary">cutC</name>
    <name evidence="3" type="ordered locus">Sama_0301</name>
</gene>
<dbReference type="AlphaFoldDB" id="A1S2A6"/>
<dbReference type="HOGENOM" id="CLU_050555_3_1_6"/>
<dbReference type="SUPFAM" id="SSF110395">
    <property type="entry name" value="CutC-like"/>
    <property type="match status" value="1"/>
</dbReference>
<comment type="subcellular location">
    <subcellularLocation>
        <location evidence="2">Cytoplasm</location>
    </subcellularLocation>
</comment>
<accession>A1S2A6</accession>
<evidence type="ECO:0000313" key="4">
    <source>
        <dbReference type="Proteomes" id="UP000009175"/>
    </source>
</evidence>
<dbReference type="InterPro" id="IPR005627">
    <property type="entry name" value="CutC-like"/>
</dbReference>
<evidence type="ECO:0000256" key="2">
    <source>
        <dbReference type="HAMAP-Rule" id="MF_00795"/>
    </source>
</evidence>
<dbReference type="Pfam" id="PF03932">
    <property type="entry name" value="CutC"/>
    <property type="match status" value="1"/>
</dbReference>
<name>A1S2A6_SHEAM</name>
<keyword evidence="2" id="KW-0963">Cytoplasm</keyword>
<comment type="caution">
    <text evidence="2">Once thought to be involved in copper homeostasis, experiments in E.coli have shown this is not the case.</text>
</comment>
<dbReference type="PANTHER" id="PTHR12598:SF0">
    <property type="entry name" value="COPPER HOMEOSTASIS PROTEIN CUTC HOMOLOG"/>
    <property type="match status" value="1"/>
</dbReference>
<dbReference type="Gene3D" id="3.20.20.380">
    <property type="entry name" value="Copper homeostasis (CutC) domain"/>
    <property type="match status" value="1"/>
</dbReference>
<organism evidence="3 4">
    <name type="scientific">Shewanella amazonensis (strain ATCC BAA-1098 / SB2B)</name>
    <dbReference type="NCBI Taxonomy" id="326297"/>
    <lineage>
        <taxon>Bacteria</taxon>
        <taxon>Pseudomonadati</taxon>
        <taxon>Pseudomonadota</taxon>
        <taxon>Gammaproteobacteria</taxon>
        <taxon>Alteromonadales</taxon>
        <taxon>Shewanellaceae</taxon>
        <taxon>Shewanella</taxon>
    </lineage>
</organism>
<evidence type="ECO:0000313" key="3">
    <source>
        <dbReference type="EMBL" id="ABL98512.1"/>
    </source>
</evidence>
<dbReference type="GO" id="GO:0005737">
    <property type="term" value="C:cytoplasm"/>
    <property type="evidence" value="ECO:0007669"/>
    <property type="project" value="UniProtKB-SubCell"/>
</dbReference>
<evidence type="ECO:0000256" key="1">
    <source>
        <dbReference type="ARBA" id="ARBA00007768"/>
    </source>
</evidence>